<dbReference type="GO" id="GO:0010181">
    <property type="term" value="F:FMN binding"/>
    <property type="evidence" value="ECO:0007669"/>
    <property type="project" value="InterPro"/>
</dbReference>
<feature type="transmembrane region" description="Helical" evidence="10">
    <location>
        <begin position="90"/>
        <end position="109"/>
    </location>
</feature>
<keyword evidence="7 10" id="KW-1133">Transmembrane helix</keyword>
<name>A0A8H5H857_9AGAR</name>
<comment type="subcellular location">
    <subcellularLocation>
        <location evidence="1">Membrane</location>
        <topology evidence="1">Multi-pass membrane protein</topology>
    </subcellularLocation>
</comment>
<evidence type="ECO:0000256" key="6">
    <source>
        <dbReference type="ARBA" id="ARBA00022927"/>
    </source>
</evidence>
<dbReference type="GO" id="GO:0016491">
    <property type="term" value="F:oxidoreductase activity"/>
    <property type="evidence" value="ECO:0007669"/>
    <property type="project" value="InterPro"/>
</dbReference>
<dbReference type="SUPFAM" id="SSF51395">
    <property type="entry name" value="FMN-linked oxidoreductases"/>
    <property type="match status" value="1"/>
</dbReference>
<evidence type="ECO:0000313" key="12">
    <source>
        <dbReference type="EMBL" id="KAF5378543.1"/>
    </source>
</evidence>
<dbReference type="InterPro" id="IPR004813">
    <property type="entry name" value="OPT"/>
</dbReference>
<comment type="caution">
    <text evidence="12">The sequence shown here is derived from an EMBL/GenBank/DDBJ whole genome shotgun (WGS) entry which is preliminary data.</text>
</comment>
<keyword evidence="5" id="KW-0571">Peptide transport</keyword>
<evidence type="ECO:0000259" key="11">
    <source>
        <dbReference type="Pfam" id="PF00724"/>
    </source>
</evidence>
<evidence type="ECO:0000256" key="10">
    <source>
        <dbReference type="SAM" id="Phobius"/>
    </source>
</evidence>
<feature type="transmembrane region" description="Helical" evidence="10">
    <location>
        <begin position="460"/>
        <end position="480"/>
    </location>
</feature>
<dbReference type="InterPro" id="IPR013785">
    <property type="entry name" value="Aldolase_TIM"/>
</dbReference>
<evidence type="ECO:0000256" key="4">
    <source>
        <dbReference type="ARBA" id="ARBA00022692"/>
    </source>
</evidence>
<keyword evidence="13" id="KW-1185">Reference proteome</keyword>
<dbReference type="AlphaFoldDB" id="A0A8H5H857"/>
<keyword evidence="4 10" id="KW-0812">Transmembrane</keyword>
<dbReference type="Proteomes" id="UP000565441">
    <property type="component" value="Unassembled WGS sequence"/>
</dbReference>
<dbReference type="Gene3D" id="3.20.20.70">
    <property type="entry name" value="Aldolase class I"/>
    <property type="match status" value="1"/>
</dbReference>
<evidence type="ECO:0000256" key="8">
    <source>
        <dbReference type="ARBA" id="ARBA00023136"/>
    </source>
</evidence>
<keyword evidence="8 10" id="KW-0472">Membrane</keyword>
<feature type="transmembrane region" description="Helical" evidence="10">
    <location>
        <begin position="637"/>
        <end position="658"/>
    </location>
</feature>
<feature type="compositionally biased region" description="Low complexity" evidence="9">
    <location>
        <begin position="1"/>
        <end position="14"/>
    </location>
</feature>
<sequence>MAAAEALPALSARPAPERKNSYGDEKFDEKGDRSSVDVAESLKGDVYDDLRVIDMGDDGKERPIETDVDVATRLISLEDDPTLPAFTFRMWFLGLGLACFGSVLGQIFYFRPQTVFVSQLFIQIIAYILGRVLEEIIPGPGNGRDRLKTKDTRFWRFMNPGPFNLKEHVAVTIFAATAADSALAISIFAADDLYYNIQPNAGIGIFTLIGSQLMGYGIGGVMRSFLVYPTYIVFPNLLPTVQLFDALHRGKKIMLQKKRVKFFWMVFIGIFVWEWFPEYIAPIFCLANRDSAWFTRGAAGNEGLGAFALCLDWNYVGSGGGSLGALFTPLSTQLSLYTGTAICMIAFCACYAMNVWNGQNFPFLSQVLFYENGTRYNQLAILDENFMLDPAKLAVVGLPWFASSQVLAKIGHNLAIGATIMHVAVWYGKDIIDVIKKFRAGENYDPHLAKMKVYAEVPMWWYIAMFVASFSMAMATIYTGGSGLPWWGLIVGIIISTVFLPFVITVYAITGFSPNIQSLVQMLGAAMIPGNPQANMYFTLYGYNTLDQARGLIRDLKMGQYTKLPPRVTFTVQSLGAIVGGLLNYVIMKVIIGSRREILLEVQGSNVWSGQQVQSFNSNAISWGALGDRLYAPGGRYAIVPFSILIGLAVPLPFWLAHRYFPKLGANRVVTPVLCWTLGYLSVGINSSVFTTFCLAVFSQYYLRRYRPGWFRKYNFLLSAALDGGRTANPAVLSFEDPSLSLVAPSPIPLSSRPNIMPRELSIEEIQEYVILFAQAAKNAVEDAGFDGVEIHGANGYLVDQFLQDVSNQRVDDYGGSVEARSRFGLEVIDAVVNIVGEEKTAIRLSPWSPFQSMGMEDPITQFTHFVSTLKAKHPSLAYLHIIEPRIDGTTDRSTALHESNDFIRAIWKPLPLIVAGGYTRETAFKTAEENGDLVAFGRLYISNPDLPLRLKEDIPLTAYDRQTFYVPGDKEGTEVGYIDYPFATQTKENGMSGLYHNGKAHQV</sequence>
<dbReference type="Pfam" id="PF03169">
    <property type="entry name" value="OPT"/>
    <property type="match status" value="1"/>
</dbReference>
<dbReference type="PANTHER" id="PTHR22601">
    <property type="entry name" value="ISP4 LIKE PROTEIN"/>
    <property type="match status" value="1"/>
</dbReference>
<feature type="domain" description="NADH:flavin oxidoreductase/NADH oxidase N-terminal" evidence="11">
    <location>
        <begin position="747"/>
        <end position="957"/>
    </location>
</feature>
<dbReference type="NCBIfam" id="TIGR00728">
    <property type="entry name" value="OPT_sfam"/>
    <property type="match status" value="1"/>
</dbReference>
<comment type="similarity">
    <text evidence="2">Belongs to the oligopeptide OPT transporter family.</text>
</comment>
<dbReference type="EMBL" id="JAACJP010000019">
    <property type="protein sequence ID" value="KAF5378543.1"/>
    <property type="molecule type" value="Genomic_DNA"/>
</dbReference>
<gene>
    <name evidence="12" type="ORF">D9615_007071</name>
</gene>
<feature type="compositionally biased region" description="Basic and acidic residues" evidence="9">
    <location>
        <begin position="15"/>
        <end position="36"/>
    </location>
</feature>
<evidence type="ECO:0000256" key="9">
    <source>
        <dbReference type="SAM" id="MobiDB-lite"/>
    </source>
</evidence>
<accession>A0A8H5H857</accession>
<feature type="region of interest" description="Disordered" evidence="9">
    <location>
        <begin position="1"/>
        <end position="36"/>
    </location>
</feature>
<dbReference type="GO" id="GO:0016020">
    <property type="term" value="C:membrane"/>
    <property type="evidence" value="ECO:0007669"/>
    <property type="project" value="UniProtKB-SubCell"/>
</dbReference>
<feature type="transmembrane region" description="Helical" evidence="10">
    <location>
        <begin position="259"/>
        <end position="276"/>
    </location>
</feature>
<keyword evidence="6" id="KW-0653">Protein transport</keyword>
<evidence type="ECO:0000256" key="3">
    <source>
        <dbReference type="ARBA" id="ARBA00022448"/>
    </source>
</evidence>
<dbReference type="InterPro" id="IPR004648">
    <property type="entry name" value="Oligpept_transpt"/>
</dbReference>
<evidence type="ECO:0000256" key="5">
    <source>
        <dbReference type="ARBA" id="ARBA00022856"/>
    </source>
</evidence>
<dbReference type="InterPro" id="IPR001155">
    <property type="entry name" value="OxRdtase_FMN_N"/>
</dbReference>
<feature type="transmembrane region" description="Helical" evidence="10">
    <location>
        <begin position="678"/>
        <end position="703"/>
    </location>
</feature>
<evidence type="ECO:0000313" key="13">
    <source>
        <dbReference type="Proteomes" id="UP000565441"/>
    </source>
</evidence>
<feature type="transmembrane region" description="Helical" evidence="10">
    <location>
        <begin position="336"/>
        <end position="356"/>
    </location>
</feature>
<evidence type="ECO:0000256" key="1">
    <source>
        <dbReference type="ARBA" id="ARBA00004141"/>
    </source>
</evidence>
<dbReference type="OrthoDB" id="9986677at2759"/>
<keyword evidence="3" id="KW-0813">Transport</keyword>
<dbReference type="GO" id="GO:0015031">
    <property type="term" value="P:protein transport"/>
    <property type="evidence" value="ECO:0007669"/>
    <property type="project" value="UniProtKB-KW"/>
</dbReference>
<reference evidence="12 13" key="1">
    <citation type="journal article" date="2020" name="ISME J.">
        <title>Uncovering the hidden diversity of litter-decomposition mechanisms in mushroom-forming fungi.</title>
        <authorList>
            <person name="Floudas D."/>
            <person name="Bentzer J."/>
            <person name="Ahren D."/>
            <person name="Johansson T."/>
            <person name="Persson P."/>
            <person name="Tunlid A."/>
        </authorList>
    </citation>
    <scope>NUCLEOTIDE SEQUENCE [LARGE SCALE GENOMIC DNA]</scope>
    <source>
        <strain evidence="12 13">CBS 661.87</strain>
    </source>
</reference>
<evidence type="ECO:0000256" key="2">
    <source>
        <dbReference type="ARBA" id="ARBA00008807"/>
    </source>
</evidence>
<dbReference type="Pfam" id="PF00724">
    <property type="entry name" value="Oxidored_FMN"/>
    <property type="match status" value="1"/>
</dbReference>
<protein>
    <recommendedName>
        <fullName evidence="11">NADH:flavin oxidoreductase/NADH oxidase N-terminal domain-containing protein</fullName>
    </recommendedName>
</protein>
<feature type="transmembrane region" description="Helical" evidence="10">
    <location>
        <begin position="486"/>
        <end position="509"/>
    </location>
</feature>
<feature type="transmembrane region" description="Helical" evidence="10">
    <location>
        <begin position="201"/>
        <end position="219"/>
    </location>
</feature>
<evidence type="ECO:0000256" key="7">
    <source>
        <dbReference type="ARBA" id="ARBA00022989"/>
    </source>
</evidence>
<feature type="transmembrane region" description="Helical" evidence="10">
    <location>
        <begin position="168"/>
        <end position="189"/>
    </location>
</feature>
<dbReference type="GO" id="GO:0035673">
    <property type="term" value="F:oligopeptide transmembrane transporter activity"/>
    <property type="evidence" value="ECO:0007669"/>
    <property type="project" value="InterPro"/>
</dbReference>
<organism evidence="12 13">
    <name type="scientific">Tricholomella constricta</name>
    <dbReference type="NCBI Taxonomy" id="117010"/>
    <lineage>
        <taxon>Eukaryota</taxon>
        <taxon>Fungi</taxon>
        <taxon>Dikarya</taxon>
        <taxon>Basidiomycota</taxon>
        <taxon>Agaricomycotina</taxon>
        <taxon>Agaricomycetes</taxon>
        <taxon>Agaricomycetidae</taxon>
        <taxon>Agaricales</taxon>
        <taxon>Tricholomatineae</taxon>
        <taxon>Lyophyllaceae</taxon>
        <taxon>Tricholomella</taxon>
    </lineage>
</organism>
<proteinExistence type="inferred from homology"/>